<dbReference type="OrthoDB" id="9940972at2759"/>
<evidence type="ECO:0000313" key="3">
    <source>
        <dbReference type="Proteomes" id="UP001055439"/>
    </source>
</evidence>
<dbReference type="GO" id="GO:0051726">
    <property type="term" value="P:regulation of cell cycle"/>
    <property type="evidence" value="ECO:0007669"/>
    <property type="project" value="InterPro"/>
</dbReference>
<keyword evidence="3" id="KW-1185">Reference proteome</keyword>
<dbReference type="InterPro" id="IPR044275">
    <property type="entry name" value="KRP"/>
</dbReference>
<name>A0A9E7I6I6_9LILI</name>
<dbReference type="AlphaFoldDB" id="A0A9E7I6I6"/>
<dbReference type="PANTHER" id="PTHR46776">
    <property type="entry name" value="CYCLIN-DEPENDENT KINASE INHIBITOR 4-RELATED"/>
    <property type="match status" value="1"/>
</dbReference>
<evidence type="ECO:0000256" key="1">
    <source>
        <dbReference type="SAM" id="MobiDB-lite"/>
    </source>
</evidence>
<accession>A0A9E7I6I6</accession>
<proteinExistence type="predicted"/>
<sequence>MGKYTRKCSRGVGELAVMEVTQVVGVRTRGRSHSLAAAAAAAVESPRRRRTAAPPSTEVVQTSSYLQLRSRPLFMTIRRPRLQAENSAAASDPGPAAEGISQCSSNASSEVVGGGKKGVVLGSSTCNFKSRRASRETTPSSVARREVGDLESTDARARMRSGSSPTVGATTTEAEIEEFFAAAETDQAQRFADKYTSPCLSLFLVILKSKASFLFRSVLPQVQLRRYRRRSVGRPLRLGSDQPLKRMAKENAKKNETTTLIFPNKTTSLACGALDELVKVIKIKQLPVVLVSFSLGSRGCMYKVLQSMGPLLIFSSEDDDLAPYQVIFNFSLRPKELGVDAGLVKWSNSPHVGES</sequence>
<dbReference type="Proteomes" id="UP001055439">
    <property type="component" value="Chromosome 9"/>
</dbReference>
<gene>
    <name evidence="2" type="ORF">MUK42_25206</name>
</gene>
<reference evidence="2" key="1">
    <citation type="submission" date="2022-05" db="EMBL/GenBank/DDBJ databases">
        <title>The Musa troglodytarum L. genome provides insights into the mechanism of non-climacteric behaviour and enrichment of carotenoids.</title>
        <authorList>
            <person name="Wang J."/>
        </authorList>
    </citation>
    <scope>NUCLEOTIDE SEQUENCE</scope>
    <source>
        <tissue evidence="2">Leaf</tissue>
    </source>
</reference>
<evidence type="ECO:0000313" key="2">
    <source>
        <dbReference type="EMBL" id="URE42342.1"/>
    </source>
</evidence>
<organism evidence="2 3">
    <name type="scientific">Musa troglodytarum</name>
    <name type="common">fe'i banana</name>
    <dbReference type="NCBI Taxonomy" id="320322"/>
    <lineage>
        <taxon>Eukaryota</taxon>
        <taxon>Viridiplantae</taxon>
        <taxon>Streptophyta</taxon>
        <taxon>Embryophyta</taxon>
        <taxon>Tracheophyta</taxon>
        <taxon>Spermatophyta</taxon>
        <taxon>Magnoliopsida</taxon>
        <taxon>Liliopsida</taxon>
        <taxon>Zingiberales</taxon>
        <taxon>Musaceae</taxon>
        <taxon>Musa</taxon>
    </lineage>
</organism>
<dbReference type="GO" id="GO:0004861">
    <property type="term" value="F:cyclin-dependent protein serine/threonine kinase inhibitor activity"/>
    <property type="evidence" value="ECO:0007669"/>
    <property type="project" value="InterPro"/>
</dbReference>
<protein>
    <submittedName>
        <fullName evidence="2">Cyclin-dependent kinase inhibitor</fullName>
    </submittedName>
</protein>
<dbReference type="EMBL" id="CP097511">
    <property type="protein sequence ID" value="URE42342.1"/>
    <property type="molecule type" value="Genomic_DNA"/>
</dbReference>
<feature type="region of interest" description="Disordered" evidence="1">
    <location>
        <begin position="84"/>
        <end position="114"/>
    </location>
</feature>